<evidence type="ECO:0007829" key="14">
    <source>
        <dbReference type="PubMed" id="21269460"/>
    </source>
</evidence>
<dbReference type="Ensembl" id="ENST00000545862.5">
    <property type="protein sequence ID" value="ENSP00000446242.2"/>
    <property type="gene ID" value="ENSG00000183048.13"/>
</dbReference>
<dbReference type="HGNC" id="HGNC:10980">
    <property type="gene designation" value="SLC25A10"/>
</dbReference>
<dbReference type="OpenTargets" id="ENSG00000183048"/>
<dbReference type="GO" id="GO:0016020">
    <property type="term" value="C:membrane"/>
    <property type="evidence" value="ECO:0007669"/>
    <property type="project" value="UniProtKB-SubCell"/>
</dbReference>
<protein>
    <submittedName>
        <fullName evidence="10">Solute carrier family 25 member 10</fullName>
    </submittedName>
</protein>
<reference evidence="14" key="4">
    <citation type="journal article" date="2011" name="BMC Syst. Biol.">
        <title>Initial characterization of the human central proteome.</title>
        <authorList>
            <person name="Burkard T.R."/>
            <person name="Planyavsky M."/>
            <person name="Kaupe I."/>
            <person name="Breitwieser F.P."/>
            <person name="Burckstummer T."/>
            <person name="Bennett K.L."/>
            <person name="Superti-Furga G."/>
            <person name="Colinge J."/>
        </authorList>
    </citation>
    <scope>IDENTIFICATION BY MASS SPECTROMETRY [LARGE SCALE ANALYSIS]</scope>
</reference>
<dbReference type="Ensembl" id="ENST00000545862.5">
    <property type="protein sequence ID" value="ENSP00000446242.2"/>
    <property type="gene ID" value="ENSG00000183048.12"/>
</dbReference>
<dbReference type="PROSITE" id="PS50920">
    <property type="entry name" value="SOLCAR"/>
    <property type="match status" value="2"/>
</dbReference>
<evidence type="ECO:0000313" key="10">
    <source>
        <dbReference type="Ensembl" id="ENSP00000446242.2"/>
    </source>
</evidence>
<dbReference type="ExpressionAtlas" id="F6RGN5">
    <property type="expression patterns" value="baseline and differential"/>
</dbReference>
<dbReference type="Antibodypedia" id="19833">
    <property type="antibodies" value="107 antibodies from 19 providers"/>
</dbReference>
<reference evidence="10" key="6">
    <citation type="submission" date="2025-09" db="UniProtKB">
        <authorList>
            <consortium name="Ensembl"/>
        </authorList>
    </citation>
    <scope>IDENTIFICATION</scope>
</reference>
<keyword evidence="5" id="KW-0677">Repeat</keyword>
<evidence type="ECO:0000313" key="11">
    <source>
        <dbReference type="Proteomes" id="UP000005640"/>
    </source>
</evidence>
<comment type="similarity">
    <text evidence="2 9">Belongs to the mitochondrial carrier (TC 2.A.29) family.</text>
</comment>
<dbReference type="DNASU" id="1468"/>
<dbReference type="UCSC" id="uc031rew.1">
    <property type="organism name" value="human"/>
</dbReference>
<dbReference type="VEuPathDB" id="HostDB:ENSG00000183048"/>
<dbReference type="AlphaFoldDB" id="F6RGN5"/>
<reference evidence="10" key="5">
    <citation type="submission" date="2025-08" db="UniProtKB">
        <authorList>
            <consortium name="Ensembl"/>
        </authorList>
    </citation>
    <scope>IDENTIFICATION</scope>
</reference>
<dbReference type="InterPro" id="IPR018108">
    <property type="entry name" value="MCP_transmembrane"/>
</dbReference>
<evidence type="ECO:0000256" key="4">
    <source>
        <dbReference type="ARBA" id="ARBA00022692"/>
    </source>
</evidence>
<keyword evidence="3 9" id="KW-0813">Transport</keyword>
<dbReference type="GeneTree" id="ENSGT00940000156783"/>
<accession>F6RGN5</accession>
<dbReference type="Pfam" id="PF00153">
    <property type="entry name" value="Mito_carr"/>
    <property type="match status" value="2"/>
</dbReference>
<dbReference type="GO" id="GO:0005739">
    <property type="term" value="C:mitochondrion"/>
    <property type="evidence" value="ECO:0000314"/>
    <property type="project" value="HPA"/>
</dbReference>
<dbReference type="FunFam" id="1.50.40.10:FF:000249">
    <property type="entry name" value="Solute carrier family 25 member 10"/>
    <property type="match status" value="1"/>
</dbReference>
<evidence type="ECO:0000256" key="1">
    <source>
        <dbReference type="ARBA" id="ARBA00004141"/>
    </source>
</evidence>
<dbReference type="PANTHER" id="PTHR45618">
    <property type="entry name" value="MITOCHONDRIAL DICARBOXYLATE CARRIER-RELATED"/>
    <property type="match status" value="1"/>
</dbReference>
<keyword evidence="12 13" id="KW-1267">Proteomics identification</keyword>
<evidence type="ECO:0000256" key="2">
    <source>
        <dbReference type="ARBA" id="ARBA00006375"/>
    </source>
</evidence>
<evidence type="ECO:0000256" key="7">
    <source>
        <dbReference type="ARBA" id="ARBA00023136"/>
    </source>
</evidence>
<dbReference type="PaxDb" id="9606-ENSP00000446242"/>
<dbReference type="GeneID" id="1468"/>
<gene>
    <name evidence="10" type="primary">SLC25A10</name>
</gene>
<evidence type="ECO:0000256" key="6">
    <source>
        <dbReference type="ARBA" id="ARBA00022989"/>
    </source>
</evidence>
<evidence type="ECO:0007829" key="13">
    <source>
        <dbReference type="ProteomicsDB" id="F6RGN5"/>
    </source>
</evidence>
<dbReference type="DisGeNET" id="1468"/>
<dbReference type="HOGENOM" id="CLU_677846_0_0_1"/>
<feature type="repeat" description="Solcar" evidence="8">
    <location>
        <begin position="101"/>
        <end position="188"/>
    </location>
</feature>
<keyword evidence="4 8" id="KW-0812">Transmembrane</keyword>
<dbReference type="SMR" id="F6RGN5"/>
<dbReference type="Proteomes" id="UP000005640">
    <property type="component" value="Chromosome 17"/>
</dbReference>
<dbReference type="Gene3D" id="1.50.40.10">
    <property type="entry name" value="Mitochondrial carrier domain"/>
    <property type="match status" value="1"/>
</dbReference>
<dbReference type="eggNOG" id="KOG0759">
    <property type="taxonomic scope" value="Eukaryota"/>
</dbReference>
<reference evidence="10 11" key="2">
    <citation type="journal article" date="2004" name="Nature">
        <title>Finishing the euchromatic sequence of the human genome.</title>
        <authorList>
            <consortium name="International Human Genome Sequencing Consortium"/>
        </authorList>
    </citation>
    <scope>NUCLEOTIDE SEQUENCE [LARGE SCALE GENOMIC DNA]</scope>
</reference>
<dbReference type="ChiTaRS" id="SLC25A10">
    <property type="organism name" value="human"/>
</dbReference>
<organism evidence="10 11">
    <name type="scientific">Homo sapiens</name>
    <name type="common">Human</name>
    <dbReference type="NCBI Taxonomy" id="9606"/>
    <lineage>
        <taxon>Eukaryota</taxon>
        <taxon>Metazoa</taxon>
        <taxon>Chordata</taxon>
        <taxon>Craniata</taxon>
        <taxon>Vertebrata</taxon>
        <taxon>Euteleostomi</taxon>
        <taxon>Mammalia</taxon>
        <taxon>Eutheria</taxon>
        <taxon>Euarchontoglires</taxon>
        <taxon>Primates</taxon>
        <taxon>Haplorrhini</taxon>
        <taxon>Catarrhini</taxon>
        <taxon>Hominidae</taxon>
        <taxon>Homo</taxon>
    </lineage>
</organism>
<dbReference type="STRING" id="9606.ENSP00000446242"/>
<proteinExistence type="evidence at protein level"/>
<name>F6RGN5_HUMAN</name>
<dbReference type="CTD" id="1468"/>
<dbReference type="EMBL" id="AC139530">
    <property type="status" value="NOT_ANNOTATED_CDS"/>
    <property type="molecule type" value="Genomic_DNA"/>
</dbReference>
<evidence type="ECO:0007829" key="12">
    <source>
        <dbReference type="PeptideAtlas" id="F6RGN5"/>
    </source>
</evidence>
<dbReference type="SUPFAM" id="SSF103506">
    <property type="entry name" value="Mitochondrial carrier"/>
    <property type="match status" value="1"/>
</dbReference>
<keyword evidence="11" id="KW-1185">Reference proteome</keyword>
<dbReference type="RefSeq" id="NP_001257882.1">
    <property type="nucleotide sequence ID" value="NM_001270953.2"/>
</dbReference>
<dbReference type="InterPro" id="IPR050391">
    <property type="entry name" value="Mito_Metabolite_Transporter"/>
</dbReference>
<keyword evidence="7 8" id="KW-0472">Membrane</keyword>
<evidence type="ECO:0000256" key="8">
    <source>
        <dbReference type="PROSITE-ProRule" id="PRU00282"/>
    </source>
</evidence>
<dbReference type="InterPro" id="IPR023395">
    <property type="entry name" value="MCP_dom_sf"/>
</dbReference>
<reference evidence="10 11" key="1">
    <citation type="journal article" date="2001" name="Nature">
        <title>Initial sequencing and analysis of the human genome.</title>
        <authorList>
            <consortium name="International Human Genome Sequencing Consortium"/>
            <person name="Lander E.S."/>
            <person name="Linton L.M."/>
            <person name="Birren B."/>
            <person name="Nusbaum C."/>
            <person name="Zody M.C."/>
            <person name="Baldwin J."/>
            <person name="Devon K."/>
            <person name="Dewar K."/>
            <person name="Doyle M."/>
            <person name="FitzHugh W."/>
            <person name="Funke R."/>
            <person name="Gage D."/>
            <person name="Harris K."/>
            <person name="Heaford A."/>
            <person name="Howland J."/>
            <person name="Kann L."/>
            <person name="Lehoczky J."/>
            <person name="LeVine R."/>
            <person name="McEwan P."/>
            <person name="McKernan K."/>
            <person name="Meldrim J."/>
            <person name="Mesirov J.P."/>
            <person name="Miranda C."/>
            <person name="Morris W."/>
            <person name="Naylor J."/>
            <person name="Raymond C."/>
            <person name="Rosetti M."/>
            <person name="Santos R."/>
            <person name="Sheridan A."/>
            <person name="Sougnez C."/>
            <person name="Stange-Thomann N."/>
            <person name="Stojanovic N."/>
            <person name="Subramanian A."/>
            <person name="Wyman D."/>
            <person name="Rogers J."/>
            <person name="Sulston J."/>
            <person name="Ainscough R."/>
            <person name="Beck S."/>
            <person name="Bentley D."/>
            <person name="Burton J."/>
            <person name="Clee C."/>
            <person name="Carter N."/>
            <person name="Coulson A."/>
            <person name="Deadman R."/>
            <person name="Deloukas P."/>
            <person name="Dunham A."/>
            <person name="Dunham I."/>
            <person name="Durbin R."/>
            <person name="French L."/>
            <person name="Grafham D."/>
            <person name="Gregory S."/>
            <person name="Hubbard T."/>
            <person name="Humphray S."/>
            <person name="Hunt A."/>
            <person name="Jones M."/>
            <person name="Lloyd C."/>
            <person name="McMurray A."/>
            <person name="Matthews L."/>
            <person name="Mercer S."/>
            <person name="Milne S."/>
            <person name="Mullikin J.C."/>
            <person name="Mungall A."/>
            <person name="Plumb R."/>
            <person name="Ross M."/>
            <person name="Shownkeen R."/>
            <person name="Sims S."/>
            <person name="Waterston R.H."/>
            <person name="Wilson R.K."/>
            <person name="Hillier L.W."/>
            <person name="McPherson J.D."/>
            <person name="Marra M.A."/>
            <person name="Mardis E.R."/>
            <person name="Fulton L.A."/>
            <person name="Chinwalla A.T."/>
            <person name="Pepin K.H."/>
            <person name="Gish W.R."/>
            <person name="Chissoe S.L."/>
            <person name="Wendl M.C."/>
            <person name="Delehaunty K.D."/>
            <person name="Miner T.L."/>
            <person name="Delehaunty A."/>
            <person name="Kramer J.B."/>
            <person name="Cook L.L."/>
            <person name="Fulton R.S."/>
            <person name="Johnson D.L."/>
            <person name="Minx P.J."/>
            <person name="Clifton S.W."/>
            <person name="Hawkins T."/>
            <person name="Branscomb E."/>
            <person name="Predki P."/>
            <person name="Richardson P."/>
            <person name="Wenning S."/>
            <person name="Slezak T."/>
            <person name="Doggett N."/>
            <person name="Cheng J.F."/>
            <person name="Olsen A."/>
            <person name="Lucas S."/>
            <person name="Elkin C."/>
            <person name="Uberbacher E."/>
            <person name="Frazier M."/>
            <person name="Gibbs R.A."/>
            <person name="Muzny D.M."/>
            <person name="Scherer S.E."/>
            <person name="Bouck J.B."/>
            <person name="Sodergren E.J."/>
            <person name="Worley K.C."/>
            <person name="Rives C.M."/>
            <person name="Gorrell J.H."/>
            <person name="Metzker M.L."/>
            <person name="Naylor S.L."/>
            <person name="Kucherlapati R.S."/>
            <person name="Nelson D.L."/>
            <person name="Weinstock G.M."/>
            <person name="Sakaki Y."/>
            <person name="Fujiyama A."/>
            <person name="Hattori M."/>
            <person name="Yada T."/>
            <person name="Toyoda A."/>
            <person name="Itoh T."/>
            <person name="Kawagoe C."/>
            <person name="Watanabe H."/>
            <person name="Totoki Y."/>
            <person name="Taylor T."/>
            <person name="Weissenbach J."/>
            <person name="Heilig R."/>
            <person name="Saurin W."/>
            <person name="Artiguenave F."/>
            <person name="Brottier P."/>
            <person name="Bruls T."/>
            <person name="Pelletier E."/>
            <person name="Robert C."/>
            <person name="Wincker P."/>
            <person name="Smith D.R."/>
            <person name="Doucette-Stamm L."/>
            <person name="Rubenfield M."/>
            <person name="Weinstock K."/>
            <person name="Lee H.M."/>
            <person name="Dubois J."/>
            <person name="Rosenthal A."/>
            <person name="Platzer M."/>
            <person name="Nyakatura G."/>
            <person name="Taudien S."/>
            <person name="Rump A."/>
            <person name="Yang H."/>
            <person name="Yu J."/>
            <person name="Wang J."/>
            <person name="Huang G."/>
            <person name="Gu J."/>
            <person name="Hood L."/>
            <person name="Rowen L."/>
            <person name="Madan A."/>
            <person name="Qin S."/>
            <person name="Davis R.W."/>
            <person name="Federspiel N.A."/>
            <person name="Abola A.P."/>
            <person name="Proctor M.J."/>
            <person name="Myers R.M."/>
            <person name="Schmutz J."/>
            <person name="Dickson M."/>
            <person name="Grimwood J."/>
            <person name="Cox D.R."/>
            <person name="Olson M.V."/>
            <person name="Kaul R."/>
            <person name="Raymond C."/>
            <person name="Shimizu N."/>
            <person name="Kawasaki K."/>
            <person name="Minoshima S."/>
            <person name="Evans G.A."/>
            <person name="Athanasiou M."/>
            <person name="Schultz R."/>
            <person name="Roe B.A."/>
            <person name="Chen F."/>
            <person name="Pan H."/>
            <person name="Ramser J."/>
            <person name="Lehrach H."/>
            <person name="Reinhardt R."/>
            <person name="McCombie W.R."/>
            <person name="de la Bastide M."/>
            <person name="Dedhia N."/>
            <person name="Blocker H."/>
            <person name="Hornischer K."/>
            <person name="Nordsiek G."/>
            <person name="Agarwala R."/>
            <person name="Aravind L."/>
            <person name="Bailey J.A."/>
            <person name="Bateman A."/>
            <person name="Batzoglou S."/>
            <person name="Birney E."/>
            <person name="Bork P."/>
            <person name="Brown D.G."/>
            <person name="Burge C.B."/>
            <person name="Cerutti L."/>
            <person name="Chen H.C."/>
            <person name="Church D."/>
            <person name="Clamp M."/>
            <person name="Copley R.R."/>
            <person name="Doerks T."/>
            <person name="Eddy S.R."/>
            <person name="Eichler E.E."/>
            <person name="Furey T.S."/>
            <person name="Galagan J."/>
            <person name="Gilbert J.G."/>
            <person name="Harmon C."/>
            <person name="Hayashizaki Y."/>
            <person name="Haussler D."/>
            <person name="Hermjakob H."/>
            <person name="Hokamp K."/>
            <person name="Jang W."/>
            <person name="Johnson L.S."/>
            <person name="Jones T.A."/>
            <person name="Kasif S."/>
            <person name="Kaspryzk A."/>
            <person name="Kennedy S."/>
            <person name="Kent W.J."/>
            <person name="Kitts P."/>
            <person name="Koonin E.V."/>
            <person name="Korf I."/>
            <person name="Kulp D."/>
            <person name="Lancet D."/>
            <person name="Lowe T.M."/>
            <person name="McLysaght A."/>
            <person name="Mikkelsen T."/>
            <person name="Moran J.V."/>
            <person name="Mulder N."/>
            <person name="Pollara V.J."/>
            <person name="Ponting C.P."/>
            <person name="Schuler G."/>
            <person name="Schultz J."/>
            <person name="Slater G."/>
            <person name="Smit A.F."/>
            <person name="Stupka E."/>
            <person name="Szustakowski J."/>
            <person name="Thierry-Mieg D."/>
            <person name="Thierry-Mieg J."/>
            <person name="Wagner L."/>
            <person name="Wallis J."/>
            <person name="Wheeler R."/>
            <person name="Williams A."/>
            <person name="Wolf Y.I."/>
            <person name="Wolfe K.H."/>
            <person name="Yang S.P."/>
            <person name="Yeh R.F."/>
            <person name="Collins F."/>
            <person name="Guyer M.S."/>
            <person name="Peterson J."/>
            <person name="Felsenfeld A."/>
            <person name="Wetterstrand K.A."/>
            <person name="Patrinos A."/>
            <person name="Morgan M.J."/>
            <person name="de Jong P."/>
            <person name="Catanese J.J."/>
            <person name="Osoegawa K."/>
            <person name="Shizuya H."/>
            <person name="Choi S."/>
            <person name="Chen Y.J."/>
        </authorList>
    </citation>
    <scope>NUCLEOTIDE SEQUENCE [LARGE SCALE GENOMIC DNA]</scope>
</reference>
<evidence type="ECO:0000256" key="3">
    <source>
        <dbReference type="ARBA" id="ARBA00022448"/>
    </source>
</evidence>
<comment type="subcellular location">
    <subcellularLocation>
        <location evidence="1">Membrane</location>
        <topology evidence="1">Multi-pass membrane protein</topology>
    </subcellularLocation>
</comment>
<dbReference type="MassIVE" id="F6RGN5"/>
<feature type="repeat" description="Solcar" evidence="8">
    <location>
        <begin position="8"/>
        <end position="88"/>
    </location>
</feature>
<dbReference type="GO" id="GO:0005654">
    <property type="term" value="C:nucleoplasm"/>
    <property type="evidence" value="ECO:0000314"/>
    <property type="project" value="HPA"/>
</dbReference>
<dbReference type="Bgee" id="ENSG00000183048">
    <property type="expression patterns" value="Expressed in right lobe of liver and 100 other cell types or tissues"/>
</dbReference>
<sequence length="406" mass="43611">MAAEARVSRWYFGGLASCGAACCTHPLDLLKVHLQTQQEVKLRMTGMALRVVRTDGILALYSGLSASLCRQMTYSLTRFAIYETVRDRVAKGSQGPLPFHEKVLLGSVSGLAGGFVGTPADLVNVRMQNDVKLPQGQRRNYAHALDGLYRVAREEGLRRLFSGATMASSRGALVTVGQLYCRWMCHVPVPAPGCAEDSPDELQGGVSGRFPLRRGDSEARASGLLQGPRPSWHPPHPPHRAHFCVSGTATQKLWHQSAILTSRGNGWAARPDTLGSSKESQAQHLLLGPRPPWPWPPVLRSRPLLSPHLLAELLLASSPLSCSCTTPALATRLSRLGTAWPCPSPAGSSSGEQGLPEADFSPLLGQGRGIIPASCPRCPKQHLPALSIEDLGGRVWVQPGCCSPKC</sequence>
<dbReference type="BioGRID-ORCS" id="1468">
    <property type="hits" value="242 hits in 1169 CRISPR screens"/>
</dbReference>
<keyword evidence="6" id="KW-1133">Transmembrane helix</keyword>
<reference evidence="10 11" key="3">
    <citation type="journal article" date="2006" name="Nature">
        <title>DNA sequence of human chromosome 17 and analysis of rearrangement in the human lineage.</title>
        <authorList>
            <person name="Zody M.C."/>
            <person name="Garber M."/>
            <person name="Adams D.J."/>
            <person name="Sharpe T."/>
            <person name="Harrow J."/>
            <person name="Lupski J.R."/>
            <person name="Nicholson C."/>
            <person name="Searle S.M."/>
            <person name="Wilming L."/>
            <person name="Young S.K."/>
            <person name="Abouelleil A."/>
            <person name="Allen N.R."/>
            <person name="Bi W."/>
            <person name="Bloom T."/>
            <person name="Borowsky M.L."/>
            <person name="Bugalter B.E."/>
            <person name="Butler J."/>
            <person name="Chang J.L."/>
            <person name="Chen C.K."/>
            <person name="Cook A."/>
            <person name="Corum B."/>
            <person name="Cuomo C.A."/>
            <person name="de Jong P.J."/>
            <person name="DeCaprio D."/>
            <person name="Dewar K."/>
            <person name="FitzGerald M."/>
            <person name="Gilbert J."/>
            <person name="Gibson R."/>
            <person name="Gnerre S."/>
            <person name="Goldstein S."/>
            <person name="Grafham D.V."/>
            <person name="Grocock R."/>
            <person name="Hafez N."/>
            <person name="Hagopian D.S."/>
            <person name="Hart E."/>
            <person name="Norman C.H."/>
            <person name="Humphray S."/>
            <person name="Jaffe D.B."/>
            <person name="Jones M."/>
            <person name="Kamal M."/>
            <person name="Khodiyar V.K."/>
            <person name="LaButti K."/>
            <person name="Laird G."/>
            <person name="Lehoczky J."/>
            <person name="Liu X."/>
            <person name="Lokyitsang T."/>
            <person name="Loveland J."/>
            <person name="Lui A."/>
            <person name="Macdonald P."/>
            <person name="Major J.E."/>
            <person name="Matthews L."/>
            <person name="Mauceli E."/>
            <person name="McCarroll S.A."/>
            <person name="Mihalev A.H."/>
            <person name="Mudge J."/>
            <person name="Nguyen C."/>
            <person name="Nicol R."/>
            <person name="O'Leary S.B."/>
            <person name="Osoegawa K."/>
            <person name="Schwartz D.C."/>
            <person name="Shaw-Smith C."/>
            <person name="Stankiewicz P."/>
            <person name="Steward C."/>
            <person name="Swarbreck D."/>
            <person name="Venkataraman V."/>
            <person name="Whittaker C.A."/>
            <person name="Yang X."/>
            <person name="Zimmer A.R."/>
            <person name="Bradley A."/>
            <person name="Hubbard T."/>
            <person name="Birren B.W."/>
            <person name="Rogers J."/>
            <person name="Lander E.S."/>
            <person name="Nusbaum C."/>
        </authorList>
    </citation>
    <scope>NUCLEOTIDE SEQUENCE [LARGE SCALE GENOMIC DNA]</scope>
</reference>
<evidence type="ECO:0000256" key="5">
    <source>
        <dbReference type="ARBA" id="ARBA00022737"/>
    </source>
</evidence>
<evidence type="ECO:0000256" key="9">
    <source>
        <dbReference type="RuleBase" id="RU000488"/>
    </source>
</evidence>
<dbReference type="OrthoDB" id="448427at2759"/>